<dbReference type="SMART" id="SM00347">
    <property type="entry name" value="HTH_MARR"/>
    <property type="match status" value="1"/>
</dbReference>
<dbReference type="PRINTS" id="PR00598">
    <property type="entry name" value="HTHMARR"/>
</dbReference>
<feature type="domain" description="HTH marR-type" evidence="1">
    <location>
        <begin position="4"/>
        <end position="148"/>
    </location>
</feature>
<keyword evidence="3" id="KW-1185">Reference proteome</keyword>
<dbReference type="STRING" id="58114.SAMN05216270_101572"/>
<dbReference type="Gene3D" id="1.10.10.10">
    <property type="entry name" value="Winged helix-like DNA-binding domain superfamily/Winged helix DNA-binding domain"/>
    <property type="match status" value="1"/>
</dbReference>
<organism evidence="2 3">
    <name type="scientific">Glycomyces harbinensis</name>
    <dbReference type="NCBI Taxonomy" id="58114"/>
    <lineage>
        <taxon>Bacteria</taxon>
        <taxon>Bacillati</taxon>
        <taxon>Actinomycetota</taxon>
        <taxon>Actinomycetes</taxon>
        <taxon>Glycomycetales</taxon>
        <taxon>Glycomycetaceae</taxon>
        <taxon>Glycomyces</taxon>
    </lineage>
</organism>
<evidence type="ECO:0000259" key="1">
    <source>
        <dbReference type="PROSITE" id="PS50995"/>
    </source>
</evidence>
<dbReference type="GO" id="GO:0003700">
    <property type="term" value="F:DNA-binding transcription factor activity"/>
    <property type="evidence" value="ECO:0007669"/>
    <property type="project" value="InterPro"/>
</dbReference>
<dbReference type="Proteomes" id="UP000198949">
    <property type="component" value="Unassembled WGS sequence"/>
</dbReference>
<dbReference type="RefSeq" id="WP_091027984.1">
    <property type="nucleotide sequence ID" value="NZ_FNAD01000001.1"/>
</dbReference>
<evidence type="ECO:0000313" key="2">
    <source>
        <dbReference type="EMBL" id="SDD05979.1"/>
    </source>
</evidence>
<dbReference type="PANTHER" id="PTHR33164">
    <property type="entry name" value="TRANSCRIPTIONAL REGULATOR, MARR FAMILY"/>
    <property type="match status" value="1"/>
</dbReference>
<reference evidence="3" key="1">
    <citation type="submission" date="2016-10" db="EMBL/GenBank/DDBJ databases">
        <authorList>
            <person name="Varghese N."/>
            <person name="Submissions S."/>
        </authorList>
    </citation>
    <scope>NUCLEOTIDE SEQUENCE [LARGE SCALE GENOMIC DNA]</scope>
    <source>
        <strain evidence="3">CGMCC 4.3516</strain>
    </source>
</reference>
<dbReference type="GO" id="GO:0003677">
    <property type="term" value="F:DNA binding"/>
    <property type="evidence" value="ECO:0007669"/>
    <property type="project" value="UniProtKB-KW"/>
</dbReference>
<dbReference type="AlphaFoldDB" id="A0A1G6RMW9"/>
<gene>
    <name evidence="2" type="ORF">SAMN05216270_101572</name>
</gene>
<dbReference type="Pfam" id="PF12802">
    <property type="entry name" value="MarR_2"/>
    <property type="match status" value="1"/>
</dbReference>
<dbReference type="PANTHER" id="PTHR33164:SF99">
    <property type="entry name" value="MARR FAMILY REGULATORY PROTEIN"/>
    <property type="match status" value="1"/>
</dbReference>
<proteinExistence type="predicted"/>
<name>A0A1G6RMW9_9ACTN</name>
<dbReference type="OrthoDB" id="5195026at2"/>
<dbReference type="InterPro" id="IPR036388">
    <property type="entry name" value="WH-like_DNA-bd_sf"/>
</dbReference>
<dbReference type="EMBL" id="FNAD01000001">
    <property type="protein sequence ID" value="SDD05979.1"/>
    <property type="molecule type" value="Genomic_DNA"/>
</dbReference>
<sequence>MTATPDTTTALAQHWCALSALHERIADHVERRLEAEHDLSVREFSLLTVLSRQTKTSHLQMRQVSEAIVLSQSATTRLVTRMEDRGLLARTICKDDRRGIYTNVTEEGARLLDAARPTHDGALHEALDEARQNPEFKPLVEALERIGDR</sequence>
<accession>A0A1G6RMW9</accession>
<dbReference type="InterPro" id="IPR036390">
    <property type="entry name" value="WH_DNA-bd_sf"/>
</dbReference>
<dbReference type="InterPro" id="IPR039422">
    <property type="entry name" value="MarR/SlyA-like"/>
</dbReference>
<dbReference type="GO" id="GO:0006950">
    <property type="term" value="P:response to stress"/>
    <property type="evidence" value="ECO:0007669"/>
    <property type="project" value="TreeGrafter"/>
</dbReference>
<keyword evidence="2" id="KW-0238">DNA-binding</keyword>
<protein>
    <submittedName>
        <fullName evidence="2">DNA-binding transcriptional regulator, MarR family</fullName>
    </submittedName>
</protein>
<evidence type="ECO:0000313" key="3">
    <source>
        <dbReference type="Proteomes" id="UP000198949"/>
    </source>
</evidence>
<dbReference type="SUPFAM" id="SSF46785">
    <property type="entry name" value="Winged helix' DNA-binding domain"/>
    <property type="match status" value="1"/>
</dbReference>
<dbReference type="InterPro" id="IPR000835">
    <property type="entry name" value="HTH_MarR-typ"/>
</dbReference>
<dbReference type="PROSITE" id="PS50995">
    <property type="entry name" value="HTH_MARR_2"/>
    <property type="match status" value="1"/>
</dbReference>